<dbReference type="Proteomes" id="UP000663828">
    <property type="component" value="Unassembled WGS sequence"/>
</dbReference>
<proteinExistence type="inferred from homology"/>
<feature type="transmembrane region" description="Helical" evidence="6">
    <location>
        <begin position="111"/>
        <end position="130"/>
    </location>
</feature>
<evidence type="ECO:0000313" key="9">
    <source>
        <dbReference type="Proteomes" id="UP000663828"/>
    </source>
</evidence>
<gene>
    <name evidence="7" type="ORF">EDS130_LOCUS15242</name>
    <name evidence="8" type="ORF">XAT740_LOCUS36172</name>
</gene>
<evidence type="ECO:0000256" key="5">
    <source>
        <dbReference type="ARBA" id="ARBA00023136"/>
    </source>
</evidence>
<dbReference type="GO" id="GO:0016020">
    <property type="term" value="C:membrane"/>
    <property type="evidence" value="ECO:0007669"/>
    <property type="project" value="UniProtKB-SubCell"/>
</dbReference>
<comment type="similarity">
    <text evidence="2">Belongs to the DoxX family.</text>
</comment>
<evidence type="ECO:0000256" key="4">
    <source>
        <dbReference type="ARBA" id="ARBA00022989"/>
    </source>
</evidence>
<dbReference type="InterPro" id="IPR040399">
    <property type="entry name" value="TMEM35A/B"/>
</dbReference>
<accession>A0A814HDT3</accession>
<evidence type="ECO:0000313" key="8">
    <source>
        <dbReference type="EMBL" id="CAF1438422.1"/>
    </source>
</evidence>
<comment type="caution">
    <text evidence="7">The sequence shown here is derived from an EMBL/GenBank/DDBJ whole genome shotgun (WGS) entry which is preliminary data.</text>
</comment>
<dbReference type="OrthoDB" id="432685at2759"/>
<protein>
    <submittedName>
        <fullName evidence="7">Uncharacterized protein</fullName>
    </submittedName>
</protein>
<name>A0A814HDT3_ADIRI</name>
<dbReference type="Proteomes" id="UP000663852">
    <property type="component" value="Unassembled WGS sequence"/>
</dbReference>
<evidence type="ECO:0000256" key="6">
    <source>
        <dbReference type="SAM" id="Phobius"/>
    </source>
</evidence>
<feature type="transmembrane region" description="Helical" evidence="6">
    <location>
        <begin position="6"/>
        <end position="25"/>
    </location>
</feature>
<reference evidence="7" key="1">
    <citation type="submission" date="2021-02" db="EMBL/GenBank/DDBJ databases">
        <authorList>
            <person name="Nowell W R."/>
        </authorList>
    </citation>
    <scope>NUCLEOTIDE SEQUENCE</scope>
</reference>
<dbReference type="PANTHER" id="PTHR13163">
    <property type="entry name" value="SPINAL CORD EXPRESSION PROTEIN 4"/>
    <property type="match status" value="1"/>
</dbReference>
<feature type="transmembrane region" description="Helical" evidence="6">
    <location>
        <begin position="65"/>
        <end position="91"/>
    </location>
</feature>
<evidence type="ECO:0000256" key="2">
    <source>
        <dbReference type="ARBA" id="ARBA00006679"/>
    </source>
</evidence>
<keyword evidence="3 6" id="KW-0812">Transmembrane</keyword>
<organism evidence="7 10">
    <name type="scientific">Adineta ricciae</name>
    <name type="common">Rotifer</name>
    <dbReference type="NCBI Taxonomy" id="249248"/>
    <lineage>
        <taxon>Eukaryota</taxon>
        <taxon>Metazoa</taxon>
        <taxon>Spiralia</taxon>
        <taxon>Gnathifera</taxon>
        <taxon>Rotifera</taxon>
        <taxon>Eurotatoria</taxon>
        <taxon>Bdelloidea</taxon>
        <taxon>Adinetida</taxon>
        <taxon>Adinetidae</taxon>
        <taxon>Adineta</taxon>
    </lineage>
</organism>
<dbReference type="EMBL" id="CAJNOJ010000064">
    <property type="protein sequence ID" value="CAF1008132.1"/>
    <property type="molecule type" value="Genomic_DNA"/>
</dbReference>
<keyword evidence="9" id="KW-1185">Reference proteome</keyword>
<dbReference type="PANTHER" id="PTHR13163:SF2">
    <property type="entry name" value="TRANSMEMBRANE PROTEIN 35B"/>
    <property type="match status" value="1"/>
</dbReference>
<comment type="subcellular location">
    <subcellularLocation>
        <location evidence="1">Membrane</location>
        <topology evidence="1">Multi-pass membrane protein</topology>
    </subcellularLocation>
</comment>
<dbReference type="EMBL" id="CAJNOR010003688">
    <property type="protein sequence ID" value="CAF1438422.1"/>
    <property type="molecule type" value="Genomic_DNA"/>
</dbReference>
<evidence type="ECO:0000256" key="3">
    <source>
        <dbReference type="ARBA" id="ARBA00022692"/>
    </source>
</evidence>
<dbReference type="AlphaFoldDB" id="A0A814HDT3"/>
<sequence length="146" mass="16640">MGSMVLRFLTLVLGIAFIYIGQLHVTPQFFREQHDHIKNEYGKFNKEFPFHRQTGWRPYAKNYRLTVGITEIVCGACLLLGILKTPATIVLMMLMTNALITFQKLNYGLDYIGSVILMLFLLVIRLVLASKSKVQSAAKKVTKKTE</sequence>
<evidence type="ECO:0000313" key="7">
    <source>
        <dbReference type="EMBL" id="CAF1008132.1"/>
    </source>
</evidence>
<keyword evidence="5 6" id="KW-0472">Membrane</keyword>
<evidence type="ECO:0000313" key="10">
    <source>
        <dbReference type="Proteomes" id="UP000663852"/>
    </source>
</evidence>
<evidence type="ECO:0000256" key="1">
    <source>
        <dbReference type="ARBA" id="ARBA00004141"/>
    </source>
</evidence>
<keyword evidence="4 6" id="KW-1133">Transmembrane helix</keyword>